<reference evidence="3" key="1">
    <citation type="journal article" date="2019" name="Nat. Commun.">
        <title>The genome of broomcorn millet.</title>
        <authorList>
            <person name="Zou C."/>
            <person name="Miki D."/>
            <person name="Li D."/>
            <person name="Tang Q."/>
            <person name="Xiao L."/>
            <person name="Rajput S."/>
            <person name="Deng P."/>
            <person name="Jia W."/>
            <person name="Huang R."/>
            <person name="Zhang M."/>
            <person name="Sun Y."/>
            <person name="Hu J."/>
            <person name="Fu X."/>
            <person name="Schnable P.S."/>
            <person name="Li F."/>
            <person name="Zhang H."/>
            <person name="Feng B."/>
            <person name="Zhu X."/>
            <person name="Liu R."/>
            <person name="Schnable J.C."/>
            <person name="Zhu J.-K."/>
            <person name="Zhang H."/>
        </authorList>
    </citation>
    <scope>NUCLEOTIDE SEQUENCE [LARGE SCALE GENOMIC DNA]</scope>
</reference>
<feature type="region of interest" description="Disordered" evidence="1">
    <location>
        <begin position="37"/>
        <end position="59"/>
    </location>
</feature>
<dbReference type="Proteomes" id="UP000275267">
    <property type="component" value="Unassembled WGS sequence"/>
</dbReference>
<name>A0A3L6TJ98_PANMI</name>
<gene>
    <name evidence="2" type="ORF">C2845_PM01G03480</name>
</gene>
<proteinExistence type="predicted"/>
<comment type="caution">
    <text evidence="2">The sequence shown here is derived from an EMBL/GenBank/DDBJ whole genome shotgun (WGS) entry which is preliminary data.</text>
</comment>
<accession>A0A3L6TJ98</accession>
<evidence type="ECO:0000256" key="1">
    <source>
        <dbReference type="SAM" id="MobiDB-lite"/>
    </source>
</evidence>
<dbReference type="STRING" id="4540.A0A3L6TJ98"/>
<evidence type="ECO:0000313" key="3">
    <source>
        <dbReference type="Proteomes" id="UP000275267"/>
    </source>
</evidence>
<dbReference type="AlphaFoldDB" id="A0A3L6TJ98"/>
<keyword evidence="3" id="KW-1185">Reference proteome</keyword>
<organism evidence="2 3">
    <name type="scientific">Panicum miliaceum</name>
    <name type="common">Proso millet</name>
    <name type="synonym">Broomcorn millet</name>
    <dbReference type="NCBI Taxonomy" id="4540"/>
    <lineage>
        <taxon>Eukaryota</taxon>
        <taxon>Viridiplantae</taxon>
        <taxon>Streptophyta</taxon>
        <taxon>Embryophyta</taxon>
        <taxon>Tracheophyta</taxon>
        <taxon>Spermatophyta</taxon>
        <taxon>Magnoliopsida</taxon>
        <taxon>Liliopsida</taxon>
        <taxon>Poales</taxon>
        <taxon>Poaceae</taxon>
        <taxon>PACMAD clade</taxon>
        <taxon>Panicoideae</taxon>
        <taxon>Panicodae</taxon>
        <taxon>Paniceae</taxon>
        <taxon>Panicinae</taxon>
        <taxon>Panicum</taxon>
        <taxon>Panicum sect. Panicum</taxon>
    </lineage>
</organism>
<evidence type="ECO:0000313" key="2">
    <source>
        <dbReference type="EMBL" id="RLN40349.1"/>
    </source>
</evidence>
<dbReference type="EMBL" id="PQIB02000001">
    <property type="protein sequence ID" value="RLN40349.1"/>
    <property type="molecule type" value="Genomic_DNA"/>
</dbReference>
<sequence>MEALARRCPQINPIRDRIESLEINGVSKEVEQLESVANGTTGCNHEDDDVDEVSYKSAS</sequence>
<protein>
    <submittedName>
        <fullName evidence="2">Uncharacterized protein</fullName>
    </submittedName>
</protein>